<feature type="region of interest" description="Disordered" evidence="8">
    <location>
        <begin position="376"/>
        <end position="397"/>
    </location>
</feature>
<dbReference type="PANTHER" id="PTHR40626">
    <property type="entry name" value="MIP31509P"/>
    <property type="match status" value="1"/>
</dbReference>
<dbReference type="GeneID" id="91094068"/>
<dbReference type="GO" id="GO:0000785">
    <property type="term" value="C:chromatin"/>
    <property type="evidence" value="ECO:0007669"/>
    <property type="project" value="TreeGrafter"/>
</dbReference>
<feature type="region of interest" description="Disordered" evidence="8">
    <location>
        <begin position="206"/>
        <end position="233"/>
    </location>
</feature>
<gene>
    <name evidence="10" type="ORF">L201_003398</name>
</gene>
<keyword evidence="2" id="KW-0479">Metal-binding</keyword>
<dbReference type="Gene3D" id="3.30.160.60">
    <property type="entry name" value="Classic Zinc Finger"/>
    <property type="match status" value="2"/>
</dbReference>
<dbReference type="GO" id="GO:0000981">
    <property type="term" value="F:DNA-binding transcription factor activity, RNA polymerase II-specific"/>
    <property type="evidence" value="ECO:0007669"/>
    <property type="project" value="InterPro"/>
</dbReference>
<dbReference type="Pfam" id="PF04082">
    <property type="entry name" value="Fungal_trans"/>
    <property type="match status" value="1"/>
</dbReference>
<dbReference type="InterPro" id="IPR007219">
    <property type="entry name" value="XnlR_reg_dom"/>
</dbReference>
<feature type="region of interest" description="Disordered" evidence="8">
    <location>
        <begin position="986"/>
        <end position="1008"/>
    </location>
</feature>
<evidence type="ECO:0000259" key="9">
    <source>
        <dbReference type="PROSITE" id="PS50157"/>
    </source>
</evidence>
<keyword evidence="3" id="KW-0677">Repeat</keyword>
<dbReference type="GO" id="GO:0000978">
    <property type="term" value="F:RNA polymerase II cis-regulatory region sequence-specific DNA binding"/>
    <property type="evidence" value="ECO:0007669"/>
    <property type="project" value="InterPro"/>
</dbReference>
<dbReference type="Proteomes" id="UP001355207">
    <property type="component" value="Chromosome 4"/>
</dbReference>
<dbReference type="Pfam" id="PF00096">
    <property type="entry name" value="zf-C2H2"/>
    <property type="match status" value="1"/>
</dbReference>
<evidence type="ECO:0000256" key="1">
    <source>
        <dbReference type="ARBA" id="ARBA00004123"/>
    </source>
</evidence>
<evidence type="ECO:0000256" key="8">
    <source>
        <dbReference type="SAM" id="MobiDB-lite"/>
    </source>
</evidence>
<accession>A0AAX4JSU4</accession>
<organism evidence="10 11">
    <name type="scientific">Kwoniella dendrophila CBS 6074</name>
    <dbReference type="NCBI Taxonomy" id="1295534"/>
    <lineage>
        <taxon>Eukaryota</taxon>
        <taxon>Fungi</taxon>
        <taxon>Dikarya</taxon>
        <taxon>Basidiomycota</taxon>
        <taxon>Agaricomycotina</taxon>
        <taxon>Tremellomycetes</taxon>
        <taxon>Tremellales</taxon>
        <taxon>Cryptococcaceae</taxon>
        <taxon>Kwoniella</taxon>
    </lineage>
</organism>
<dbReference type="GO" id="GO:0008270">
    <property type="term" value="F:zinc ion binding"/>
    <property type="evidence" value="ECO:0007669"/>
    <property type="project" value="UniProtKB-KW"/>
</dbReference>
<feature type="domain" description="C2H2-type" evidence="9">
    <location>
        <begin position="20"/>
        <end position="49"/>
    </location>
</feature>
<protein>
    <recommendedName>
        <fullName evidence="9">C2H2-type domain-containing protein</fullName>
    </recommendedName>
</protein>
<feature type="compositionally biased region" description="Basic and acidic residues" evidence="8">
    <location>
        <begin position="125"/>
        <end position="141"/>
    </location>
</feature>
<dbReference type="GO" id="GO:0005634">
    <property type="term" value="C:nucleus"/>
    <property type="evidence" value="ECO:0007669"/>
    <property type="project" value="UniProtKB-SubCell"/>
</dbReference>
<evidence type="ECO:0000256" key="4">
    <source>
        <dbReference type="ARBA" id="ARBA00022771"/>
    </source>
</evidence>
<keyword evidence="4 7" id="KW-0863">Zinc-finger</keyword>
<dbReference type="PROSITE" id="PS00028">
    <property type="entry name" value="ZINC_FINGER_C2H2_1"/>
    <property type="match status" value="2"/>
</dbReference>
<dbReference type="InterPro" id="IPR036236">
    <property type="entry name" value="Znf_C2H2_sf"/>
</dbReference>
<feature type="domain" description="C2H2-type" evidence="9">
    <location>
        <begin position="50"/>
        <end position="78"/>
    </location>
</feature>
<dbReference type="SUPFAM" id="SSF57667">
    <property type="entry name" value="beta-beta-alpha zinc fingers"/>
    <property type="match status" value="1"/>
</dbReference>
<name>A0AAX4JSU4_9TREE</name>
<comment type="subcellular location">
    <subcellularLocation>
        <location evidence="1">Nucleus</location>
    </subcellularLocation>
</comment>
<evidence type="ECO:0000313" key="11">
    <source>
        <dbReference type="Proteomes" id="UP001355207"/>
    </source>
</evidence>
<evidence type="ECO:0000256" key="5">
    <source>
        <dbReference type="ARBA" id="ARBA00022833"/>
    </source>
</evidence>
<dbReference type="RefSeq" id="XP_066075250.1">
    <property type="nucleotide sequence ID" value="XM_066219153.1"/>
</dbReference>
<dbReference type="SMART" id="SM00355">
    <property type="entry name" value="ZnF_C2H2"/>
    <property type="match status" value="2"/>
</dbReference>
<keyword evidence="11" id="KW-1185">Reference proteome</keyword>
<dbReference type="InterPro" id="IPR051059">
    <property type="entry name" value="VerF-like"/>
</dbReference>
<dbReference type="AlphaFoldDB" id="A0AAX4JSU4"/>
<keyword evidence="6" id="KW-0539">Nucleus</keyword>
<reference evidence="10 11" key="1">
    <citation type="submission" date="2024-01" db="EMBL/GenBank/DDBJ databases">
        <title>Comparative genomics of Cryptococcus and Kwoniella reveals pathogenesis evolution and contrasting modes of karyotype evolution via chromosome fusion or intercentromeric recombination.</title>
        <authorList>
            <person name="Coelho M.A."/>
            <person name="David-Palma M."/>
            <person name="Shea T."/>
            <person name="Bowers K."/>
            <person name="McGinley-Smith S."/>
            <person name="Mohammad A.W."/>
            <person name="Gnirke A."/>
            <person name="Yurkov A.M."/>
            <person name="Nowrousian M."/>
            <person name="Sun S."/>
            <person name="Cuomo C.A."/>
            <person name="Heitman J."/>
        </authorList>
    </citation>
    <scope>NUCLEOTIDE SEQUENCE [LARGE SCALE GENOMIC DNA]</scope>
    <source>
        <strain evidence="10 11">CBS 6074</strain>
    </source>
</reference>
<sequence length="1008" mass="111627">MPFQQGPRKAEKDDKGNTVYPCLWIGCQKAFGTAGHVRRHEKTHVGITPYACPHCDKSFNRSDVRAKHVSTMHPEREGQAGPSSSGSIDINDEPPSKIRRMSIDEDSSTHRGVSTSNFDNTNPRTESEYQRRYSTSSDHRRPSITSLTELANVAVTDNSTPFNPFVSPLSSTVPIPIPVQVSIPSSNLISSSHNQNVNIDPIDQLWNTFNQHDPSPSSSSPHQDYTAGSGLTPLLNNSSPNVNISISNPNMALTMMPPLPATAVNTGTPFSVPSVGSSNSGFIDPAHLSVGTSTGLSSDFNADLFGVPISSEQPIDPFDPSWEWFGQVFGWGSDENIDLDIGLQSSMFDKAGVGPISSTDSLSAAWLLCSTPRGGSPVNGEDPNSIHIDNNPNKSKPVMGMPDPFGRKEDNPWPSIFKPKVPDRPLTLAGIKASPRTYNEKYKIPSSSGLKTNAINETSRNAMLSLIYLCHQPHWLMPDIDDFPNSETMSDFVDLYFENFHPIFPIVHKPTFLKSDTPAVLLLSVAAIGATYANKEFGPLAVALCELVRRMIAWMRGSDQRAKFDRNTLLAFLLQTALGIACGSREMYYHAEIFRCSIVTTCRRLHLLRGIGSAMNDLYAREEFPTDEQRYKAYMEDESKRRLGWGVYYLDSQMVALLHIPAVFAVNEAGIHLPCEDKLWEAPDAETWAALIANGEATDPYTMRPKFLKVLAKSLAGEDIGLKMDDLGCAIISLTVWRMLLDQQMLQKALGIGLTDNGMDKPSYTHEAHVLETKPAHLLLRLAQTTYLSPSPSHLRLTPAALYHSAHIQFTRPGLMNRIRHVSGKYEPDMTTKGSLGWLKAWMKDGKEVRKVLWHAGVLNALLTEFSRGSFAELFWTFDCALVVWAIVKYAPHQLSSSTGLRSALFSANWFDTVPPKLWLEHGGEIVFPFLGSSINWKVSNLLELFMSRLEKMKWGLAIQYKLVLNTLLEAELIHNGKLNQISAPDGGKPIKRIGEGKEDYNTDESDK</sequence>
<dbReference type="PANTHER" id="PTHR40626:SF11">
    <property type="entry name" value="ZINC FINGER PROTEIN YPR022C"/>
    <property type="match status" value="1"/>
</dbReference>
<feature type="compositionally biased region" description="Polar residues" evidence="8">
    <location>
        <begin position="110"/>
        <end position="124"/>
    </location>
</feature>
<dbReference type="EMBL" id="CP144101">
    <property type="protein sequence ID" value="WWC88487.1"/>
    <property type="molecule type" value="Genomic_DNA"/>
</dbReference>
<evidence type="ECO:0000256" key="3">
    <source>
        <dbReference type="ARBA" id="ARBA00022737"/>
    </source>
</evidence>
<evidence type="ECO:0000313" key="10">
    <source>
        <dbReference type="EMBL" id="WWC88487.1"/>
    </source>
</evidence>
<evidence type="ECO:0000256" key="7">
    <source>
        <dbReference type="PROSITE-ProRule" id="PRU00042"/>
    </source>
</evidence>
<dbReference type="InterPro" id="IPR013087">
    <property type="entry name" value="Znf_C2H2_type"/>
</dbReference>
<dbReference type="GO" id="GO:0006351">
    <property type="term" value="P:DNA-templated transcription"/>
    <property type="evidence" value="ECO:0007669"/>
    <property type="project" value="InterPro"/>
</dbReference>
<dbReference type="CDD" id="cd12148">
    <property type="entry name" value="fungal_TF_MHR"/>
    <property type="match status" value="1"/>
</dbReference>
<keyword evidence="5" id="KW-0862">Zinc</keyword>
<proteinExistence type="predicted"/>
<feature type="region of interest" description="Disordered" evidence="8">
    <location>
        <begin position="66"/>
        <end position="142"/>
    </location>
</feature>
<dbReference type="PROSITE" id="PS50157">
    <property type="entry name" value="ZINC_FINGER_C2H2_2"/>
    <property type="match status" value="2"/>
</dbReference>
<evidence type="ECO:0000256" key="6">
    <source>
        <dbReference type="ARBA" id="ARBA00023242"/>
    </source>
</evidence>
<evidence type="ECO:0000256" key="2">
    <source>
        <dbReference type="ARBA" id="ARBA00022723"/>
    </source>
</evidence>